<evidence type="ECO:0000313" key="3">
    <source>
        <dbReference type="Proteomes" id="UP000324222"/>
    </source>
</evidence>
<proteinExistence type="predicted"/>
<comment type="caution">
    <text evidence="2">The sequence shown here is derived from an EMBL/GenBank/DDBJ whole genome shotgun (WGS) entry which is preliminary data.</text>
</comment>
<feature type="compositionally biased region" description="Polar residues" evidence="1">
    <location>
        <begin position="1"/>
        <end position="13"/>
    </location>
</feature>
<feature type="region of interest" description="Disordered" evidence="1">
    <location>
        <begin position="1"/>
        <end position="26"/>
    </location>
</feature>
<feature type="compositionally biased region" description="Low complexity" evidence="1">
    <location>
        <begin position="14"/>
        <end position="26"/>
    </location>
</feature>
<sequence>MLRSASRTRSTHGAATRPPITTITTSSPAAIQHSLQGAETEQTWQYKQAQLNVHNLVDIKSTVTKKKCLKGQRK</sequence>
<dbReference type="EMBL" id="VSRR010003153">
    <property type="protein sequence ID" value="MPC34887.1"/>
    <property type="molecule type" value="Genomic_DNA"/>
</dbReference>
<evidence type="ECO:0000313" key="2">
    <source>
        <dbReference type="EMBL" id="MPC34887.1"/>
    </source>
</evidence>
<organism evidence="2 3">
    <name type="scientific">Portunus trituberculatus</name>
    <name type="common">Swimming crab</name>
    <name type="synonym">Neptunus trituberculatus</name>
    <dbReference type="NCBI Taxonomy" id="210409"/>
    <lineage>
        <taxon>Eukaryota</taxon>
        <taxon>Metazoa</taxon>
        <taxon>Ecdysozoa</taxon>
        <taxon>Arthropoda</taxon>
        <taxon>Crustacea</taxon>
        <taxon>Multicrustacea</taxon>
        <taxon>Malacostraca</taxon>
        <taxon>Eumalacostraca</taxon>
        <taxon>Eucarida</taxon>
        <taxon>Decapoda</taxon>
        <taxon>Pleocyemata</taxon>
        <taxon>Brachyura</taxon>
        <taxon>Eubrachyura</taxon>
        <taxon>Portunoidea</taxon>
        <taxon>Portunidae</taxon>
        <taxon>Portuninae</taxon>
        <taxon>Portunus</taxon>
    </lineage>
</organism>
<gene>
    <name evidence="2" type="ORF">E2C01_028290</name>
</gene>
<accession>A0A5B7ENN3</accession>
<keyword evidence="3" id="KW-1185">Reference proteome</keyword>
<reference evidence="2 3" key="1">
    <citation type="submission" date="2019-05" db="EMBL/GenBank/DDBJ databases">
        <title>Another draft genome of Portunus trituberculatus and its Hox gene families provides insights of decapod evolution.</title>
        <authorList>
            <person name="Jeong J.-H."/>
            <person name="Song I."/>
            <person name="Kim S."/>
            <person name="Choi T."/>
            <person name="Kim D."/>
            <person name="Ryu S."/>
            <person name="Kim W."/>
        </authorList>
    </citation>
    <scope>NUCLEOTIDE SEQUENCE [LARGE SCALE GENOMIC DNA]</scope>
    <source>
        <tissue evidence="2">Muscle</tissue>
    </source>
</reference>
<evidence type="ECO:0000256" key="1">
    <source>
        <dbReference type="SAM" id="MobiDB-lite"/>
    </source>
</evidence>
<protein>
    <submittedName>
        <fullName evidence="2">Uncharacterized protein</fullName>
    </submittedName>
</protein>
<name>A0A5B7ENN3_PORTR</name>
<dbReference type="AlphaFoldDB" id="A0A5B7ENN3"/>
<dbReference type="Proteomes" id="UP000324222">
    <property type="component" value="Unassembled WGS sequence"/>
</dbReference>